<dbReference type="EMBL" id="AZBU02000002">
    <property type="protein sequence ID" value="TKR94819.1"/>
    <property type="molecule type" value="Genomic_DNA"/>
</dbReference>
<accession>A0A4U5PE98</accession>
<gene>
    <name evidence="2" type="ORF">L596_009054</name>
</gene>
<evidence type="ECO:0000313" key="3">
    <source>
        <dbReference type="Proteomes" id="UP000298663"/>
    </source>
</evidence>
<reference evidence="2 3" key="2">
    <citation type="journal article" date="2019" name="G3 (Bethesda)">
        <title>Hybrid Assembly of the Genome of the Entomopathogenic Nematode Steinernema carpocapsae Identifies the X-Chromosome.</title>
        <authorList>
            <person name="Serra L."/>
            <person name="Macchietto M."/>
            <person name="Macias-Munoz A."/>
            <person name="McGill C.J."/>
            <person name="Rodriguez I.M."/>
            <person name="Rodriguez B."/>
            <person name="Murad R."/>
            <person name="Mortazavi A."/>
        </authorList>
    </citation>
    <scope>NUCLEOTIDE SEQUENCE [LARGE SCALE GENOMIC DNA]</scope>
    <source>
        <strain evidence="2 3">ALL</strain>
    </source>
</reference>
<proteinExistence type="predicted"/>
<feature type="region of interest" description="Disordered" evidence="1">
    <location>
        <begin position="94"/>
        <end position="173"/>
    </location>
</feature>
<feature type="compositionally biased region" description="Polar residues" evidence="1">
    <location>
        <begin position="150"/>
        <end position="165"/>
    </location>
</feature>
<dbReference type="AlphaFoldDB" id="A0A4U5PE98"/>
<keyword evidence="3" id="KW-1185">Reference proteome</keyword>
<organism evidence="2 3">
    <name type="scientific">Steinernema carpocapsae</name>
    <name type="common">Entomopathogenic nematode</name>
    <dbReference type="NCBI Taxonomy" id="34508"/>
    <lineage>
        <taxon>Eukaryota</taxon>
        <taxon>Metazoa</taxon>
        <taxon>Ecdysozoa</taxon>
        <taxon>Nematoda</taxon>
        <taxon>Chromadorea</taxon>
        <taxon>Rhabditida</taxon>
        <taxon>Tylenchina</taxon>
        <taxon>Panagrolaimomorpha</taxon>
        <taxon>Strongyloidoidea</taxon>
        <taxon>Steinernematidae</taxon>
        <taxon>Steinernema</taxon>
    </lineage>
</organism>
<feature type="compositionally biased region" description="Basic residues" evidence="1">
    <location>
        <begin position="115"/>
        <end position="126"/>
    </location>
</feature>
<name>A0A4U5PE98_STECR</name>
<reference evidence="2 3" key="1">
    <citation type="journal article" date="2015" name="Genome Biol.">
        <title>Comparative genomics of Steinernema reveals deeply conserved gene regulatory networks.</title>
        <authorList>
            <person name="Dillman A.R."/>
            <person name="Macchietto M."/>
            <person name="Porter C.F."/>
            <person name="Rogers A."/>
            <person name="Williams B."/>
            <person name="Antoshechkin I."/>
            <person name="Lee M.M."/>
            <person name="Goodwin Z."/>
            <person name="Lu X."/>
            <person name="Lewis E.E."/>
            <person name="Goodrich-Blair H."/>
            <person name="Stock S.P."/>
            <person name="Adams B.J."/>
            <person name="Sternberg P.W."/>
            <person name="Mortazavi A."/>
        </authorList>
    </citation>
    <scope>NUCLEOTIDE SEQUENCE [LARGE SCALE GENOMIC DNA]</scope>
    <source>
        <strain evidence="2 3">ALL</strain>
    </source>
</reference>
<feature type="region of interest" description="Disordered" evidence="1">
    <location>
        <begin position="243"/>
        <end position="274"/>
    </location>
</feature>
<protein>
    <submittedName>
        <fullName evidence="2">Uncharacterized protein</fullName>
    </submittedName>
</protein>
<evidence type="ECO:0000313" key="2">
    <source>
        <dbReference type="EMBL" id="TKR94819.1"/>
    </source>
</evidence>
<sequence length="274" mass="30113">MHPETSRNRGWVSCGDRHVRKADREYVFVSPGSKPPLSPDTPLFNHVEQGTIAALNAYRGMPAVIGSAESTSQFEEGNATSYLSLVENSTQEFLTREPESYLRSVQAPSQMPPKQSRKPKKLKLKKTSGSNSGRSKSKKSSRKSVPGVTRFSSLLSRSGKGSQKTSSRELSIEEPLSDYADTLFGIPSIRPCSEQRTQSFAALQPLKRKSRTAINLDKLSCSTASVEPDSSIFTTRYETAPEGSRIGTLKGGSNEFLHPQPVMNQELSDGKRQQ</sequence>
<comment type="caution">
    <text evidence="2">The sequence shown here is derived from an EMBL/GenBank/DDBJ whole genome shotgun (WGS) entry which is preliminary data.</text>
</comment>
<dbReference type="Proteomes" id="UP000298663">
    <property type="component" value="Unassembled WGS sequence"/>
</dbReference>
<evidence type="ECO:0000256" key="1">
    <source>
        <dbReference type="SAM" id="MobiDB-lite"/>
    </source>
</evidence>